<reference evidence="1" key="1">
    <citation type="submission" date="2023-11" db="EMBL/GenBank/DDBJ databases">
        <authorList>
            <person name="Poullet M."/>
        </authorList>
    </citation>
    <scope>NUCLEOTIDE SEQUENCE</scope>
    <source>
        <strain evidence="1">E1834</strain>
    </source>
</reference>
<name>A0ACB0YYQ1_MELEN</name>
<organism evidence="1 2">
    <name type="scientific">Meloidogyne enterolobii</name>
    <name type="common">Root-knot nematode worm</name>
    <name type="synonym">Meloidogyne mayaguensis</name>
    <dbReference type="NCBI Taxonomy" id="390850"/>
    <lineage>
        <taxon>Eukaryota</taxon>
        <taxon>Metazoa</taxon>
        <taxon>Ecdysozoa</taxon>
        <taxon>Nematoda</taxon>
        <taxon>Chromadorea</taxon>
        <taxon>Rhabditida</taxon>
        <taxon>Tylenchina</taxon>
        <taxon>Tylenchomorpha</taxon>
        <taxon>Tylenchoidea</taxon>
        <taxon>Meloidogynidae</taxon>
        <taxon>Meloidogyninae</taxon>
        <taxon>Meloidogyne</taxon>
    </lineage>
</organism>
<comment type="caution">
    <text evidence="1">The sequence shown here is derived from an EMBL/GenBank/DDBJ whole genome shotgun (WGS) entry which is preliminary data.</text>
</comment>
<evidence type="ECO:0000313" key="2">
    <source>
        <dbReference type="Proteomes" id="UP001497535"/>
    </source>
</evidence>
<sequence length="410" mass="46652">MKASFCYFKMSKKKLFDFFLTIFTFNLLFAAQLCNGFMSAEQQNRLYSEGGSYSTKQENDRSSTAGIAEELEMEQEYEQPNLYTESFQEERQRQRLANIVDQLRQQNVYNQQYNAAPLFEENEDKPFLNPEEPRLRNRNAEEMEELRRLGMELKQISEEKIGEEMGGDSEGTSTEEEEETKKPSKMSTPVKKGQNEFVEFAEPISNQNLNSKRIKDIEWMEKRLPSDSAYFDNQRRGGGGPFHFFNASGNILFIAYLTICCVGVVAGVVGGVYYYNHVRSSNVDDPFNEFTRYSPSGPGKDKFSKRGGGGAQAFGQTVGDDTLAYKAQLQQYQQQKQKILGAGQTISNDQMSDNEEENDELEHNFSVFECPGLAPTGDVEIQNPNFVGENGENNTATKNIENSKKEERND</sequence>
<evidence type="ECO:0000313" key="1">
    <source>
        <dbReference type="EMBL" id="CAK5068702.1"/>
    </source>
</evidence>
<gene>
    <name evidence="1" type="ORF">MENTE1834_LOCUS18149</name>
</gene>
<protein>
    <submittedName>
        <fullName evidence="1">Uncharacterized protein</fullName>
    </submittedName>
</protein>
<dbReference type="EMBL" id="CAVMJV010000021">
    <property type="protein sequence ID" value="CAK5068702.1"/>
    <property type="molecule type" value="Genomic_DNA"/>
</dbReference>
<accession>A0ACB0YYQ1</accession>
<proteinExistence type="predicted"/>
<dbReference type="Proteomes" id="UP001497535">
    <property type="component" value="Unassembled WGS sequence"/>
</dbReference>
<keyword evidence="2" id="KW-1185">Reference proteome</keyword>